<comment type="caution">
    <text evidence="3">The sequence shown here is derived from an EMBL/GenBank/DDBJ whole genome shotgun (WGS) entry which is preliminary data.</text>
</comment>
<keyword evidence="4" id="KW-1185">Reference proteome</keyword>
<name>A0A9P5C9M1_9HYPO</name>
<dbReference type="Proteomes" id="UP000801864">
    <property type="component" value="Unassembled WGS sequence"/>
</dbReference>
<dbReference type="AlphaFoldDB" id="A0A9P5C9M1"/>
<protein>
    <submittedName>
        <fullName evidence="3">Uncharacterized protein</fullName>
    </submittedName>
</protein>
<feature type="region of interest" description="Disordered" evidence="2">
    <location>
        <begin position="97"/>
        <end position="117"/>
    </location>
</feature>
<keyword evidence="1" id="KW-0175">Coiled coil</keyword>
<gene>
    <name evidence="3" type="ORF">CFAM422_011333</name>
</gene>
<evidence type="ECO:0000313" key="3">
    <source>
        <dbReference type="EMBL" id="KAF3060557.1"/>
    </source>
</evidence>
<feature type="coiled-coil region" evidence="1">
    <location>
        <begin position="14"/>
        <end position="48"/>
    </location>
</feature>
<proteinExistence type="predicted"/>
<sequence>MASRLHKTESMLSLEREIEHHMQLKAQIIKLQNESEQLDIELATLQDRIKKLATGVITLRHLVPMIALEKVKARKNLVLVEGGCEIMPLRAKEENVTMEPKRDISGGADKEAGAEQL</sequence>
<evidence type="ECO:0000313" key="4">
    <source>
        <dbReference type="Proteomes" id="UP000801864"/>
    </source>
</evidence>
<dbReference type="EMBL" id="QLNT01000023">
    <property type="protein sequence ID" value="KAF3060557.1"/>
    <property type="molecule type" value="Genomic_DNA"/>
</dbReference>
<organism evidence="3 4">
    <name type="scientific">Trichoderma lentiforme</name>
    <dbReference type="NCBI Taxonomy" id="1567552"/>
    <lineage>
        <taxon>Eukaryota</taxon>
        <taxon>Fungi</taxon>
        <taxon>Dikarya</taxon>
        <taxon>Ascomycota</taxon>
        <taxon>Pezizomycotina</taxon>
        <taxon>Sordariomycetes</taxon>
        <taxon>Hypocreomycetidae</taxon>
        <taxon>Hypocreales</taxon>
        <taxon>Hypocreaceae</taxon>
        <taxon>Trichoderma</taxon>
    </lineage>
</organism>
<evidence type="ECO:0000256" key="1">
    <source>
        <dbReference type="SAM" id="Coils"/>
    </source>
</evidence>
<evidence type="ECO:0000256" key="2">
    <source>
        <dbReference type="SAM" id="MobiDB-lite"/>
    </source>
</evidence>
<accession>A0A9P5C9M1</accession>
<reference evidence="3 4" key="1">
    <citation type="submission" date="2018-06" db="EMBL/GenBank/DDBJ databases">
        <title>Genome analysis of cellulolytic fungus Trichoderma lentiforme CFAM-422.</title>
        <authorList>
            <person name="Steindorff A.S."/>
            <person name="Formighieri E.F."/>
            <person name="Midorikawa G.E.O."/>
            <person name="Tamietti M.S."/>
            <person name="Ramos E.Z."/>
            <person name="Silva A.S."/>
            <person name="Bon E.P.S."/>
            <person name="Mendes T.D."/>
            <person name="Damaso M.C.T."/>
            <person name="Favaro L.C.L."/>
        </authorList>
    </citation>
    <scope>NUCLEOTIDE SEQUENCE [LARGE SCALE GENOMIC DNA]</scope>
    <source>
        <strain evidence="3 4">CFAM-422</strain>
    </source>
</reference>